<dbReference type="GO" id="GO:0004519">
    <property type="term" value="F:endonuclease activity"/>
    <property type="evidence" value="ECO:0007669"/>
    <property type="project" value="UniProtKB-KW"/>
</dbReference>
<keyword evidence="3" id="KW-0540">Nuclease</keyword>
<keyword evidence="4" id="KW-0378">Hydrolase</keyword>
<keyword evidence="5 7" id="KW-0695">RNA-directed DNA polymerase</keyword>
<evidence type="ECO:0000313" key="7">
    <source>
        <dbReference type="EMBL" id="KAK9687546.1"/>
    </source>
</evidence>
<evidence type="ECO:0000259" key="6">
    <source>
        <dbReference type="Pfam" id="PF17919"/>
    </source>
</evidence>
<dbReference type="InterPro" id="IPR041577">
    <property type="entry name" value="RT_RNaseH_2"/>
</dbReference>
<accession>A0AAW1IDW9</accession>
<dbReference type="FunFam" id="3.30.70.270:FF:000020">
    <property type="entry name" value="Transposon Tf2-6 polyprotein-like Protein"/>
    <property type="match status" value="1"/>
</dbReference>
<evidence type="ECO:0000256" key="4">
    <source>
        <dbReference type="ARBA" id="ARBA00022759"/>
    </source>
</evidence>
<keyword evidence="2" id="KW-0808">Transferase</keyword>
<protein>
    <recommendedName>
        <fullName evidence="1">RNA-directed DNA polymerase</fullName>
        <ecNumber evidence="1">2.7.7.49</ecNumber>
    </recommendedName>
</protein>
<dbReference type="Pfam" id="PF17919">
    <property type="entry name" value="RT_RNaseH_2"/>
    <property type="match status" value="1"/>
</dbReference>
<proteinExistence type="predicted"/>
<dbReference type="AlphaFoldDB" id="A0AAW1IDW9"/>
<dbReference type="Gene3D" id="3.30.70.270">
    <property type="match status" value="1"/>
</dbReference>
<evidence type="ECO:0000256" key="1">
    <source>
        <dbReference type="ARBA" id="ARBA00012493"/>
    </source>
</evidence>
<evidence type="ECO:0000256" key="5">
    <source>
        <dbReference type="ARBA" id="ARBA00022918"/>
    </source>
</evidence>
<dbReference type="EC" id="2.7.7.49" evidence="1"/>
<keyword evidence="2" id="KW-0548">Nucleotidyltransferase</keyword>
<dbReference type="CDD" id="cd09274">
    <property type="entry name" value="RNase_HI_RT_Ty3"/>
    <property type="match status" value="1"/>
</dbReference>
<dbReference type="FunFam" id="3.10.20.370:FF:000001">
    <property type="entry name" value="Retrovirus-related Pol polyprotein from transposon 17.6-like protein"/>
    <property type="match status" value="1"/>
</dbReference>
<dbReference type="InterPro" id="IPR043502">
    <property type="entry name" value="DNA/RNA_pol_sf"/>
</dbReference>
<organism evidence="7 8">
    <name type="scientific">Popillia japonica</name>
    <name type="common">Japanese beetle</name>
    <dbReference type="NCBI Taxonomy" id="7064"/>
    <lineage>
        <taxon>Eukaryota</taxon>
        <taxon>Metazoa</taxon>
        <taxon>Ecdysozoa</taxon>
        <taxon>Arthropoda</taxon>
        <taxon>Hexapoda</taxon>
        <taxon>Insecta</taxon>
        <taxon>Pterygota</taxon>
        <taxon>Neoptera</taxon>
        <taxon>Endopterygota</taxon>
        <taxon>Coleoptera</taxon>
        <taxon>Polyphaga</taxon>
        <taxon>Scarabaeiformia</taxon>
        <taxon>Scarabaeidae</taxon>
        <taxon>Rutelinae</taxon>
        <taxon>Popillia</taxon>
    </lineage>
</organism>
<dbReference type="PANTHER" id="PTHR33064">
    <property type="entry name" value="POL PROTEIN"/>
    <property type="match status" value="1"/>
</dbReference>
<reference evidence="7 8" key="1">
    <citation type="journal article" date="2024" name="BMC Genomics">
        <title>De novo assembly and annotation of Popillia japonica's genome with initial clues to its potential as an invasive pest.</title>
        <authorList>
            <person name="Cucini C."/>
            <person name="Boschi S."/>
            <person name="Funari R."/>
            <person name="Cardaioli E."/>
            <person name="Iannotti N."/>
            <person name="Marturano G."/>
            <person name="Paoli F."/>
            <person name="Bruttini M."/>
            <person name="Carapelli A."/>
            <person name="Frati F."/>
            <person name="Nardi F."/>
        </authorList>
    </citation>
    <scope>NUCLEOTIDE SEQUENCE [LARGE SCALE GENOMIC DNA]</scope>
    <source>
        <strain evidence="7">DMR45628</strain>
    </source>
</reference>
<dbReference type="SUPFAM" id="SSF56672">
    <property type="entry name" value="DNA/RNA polymerases"/>
    <property type="match status" value="1"/>
</dbReference>
<sequence length="240" mass="27668">MKPVIQDRDCASYVAGNDLMFLKQRGFFALALANVTFPTHQNWHRQGHFPVPCSRKDVKSFIGLTSYFRKFVKEYSIIAKPLTDLLRAQNEFVFGEKELATFKTLQVALTSFPILCIYDPNLEIEVHTDASTKGYGAVLLQKYEDGFHPVYYFSGKTTETESKYHRFDLEMLAIIKALEKSRVYLLGKRFTLVTDCNSLKLSLKKRRKIAEFLFQLLAQPKSWKSLIIQSIIEAVIECNM</sequence>
<evidence type="ECO:0000313" key="8">
    <source>
        <dbReference type="Proteomes" id="UP001458880"/>
    </source>
</evidence>
<evidence type="ECO:0000256" key="3">
    <source>
        <dbReference type="ARBA" id="ARBA00022722"/>
    </source>
</evidence>
<keyword evidence="4" id="KW-0255">Endonuclease</keyword>
<dbReference type="InterPro" id="IPR043128">
    <property type="entry name" value="Rev_trsase/Diguanyl_cyclase"/>
</dbReference>
<feature type="domain" description="Reverse transcriptase/retrotransposon-derived protein RNase H-like" evidence="6">
    <location>
        <begin position="95"/>
        <end position="192"/>
    </location>
</feature>
<gene>
    <name evidence="7" type="ORF">QE152_g36176</name>
</gene>
<dbReference type="GO" id="GO:0003964">
    <property type="term" value="F:RNA-directed DNA polymerase activity"/>
    <property type="evidence" value="ECO:0007669"/>
    <property type="project" value="UniProtKB-KW"/>
</dbReference>
<dbReference type="PANTHER" id="PTHR33064:SF37">
    <property type="entry name" value="RIBONUCLEASE H"/>
    <property type="match status" value="1"/>
</dbReference>
<dbReference type="EMBL" id="JASPKY010000634">
    <property type="protein sequence ID" value="KAK9687546.1"/>
    <property type="molecule type" value="Genomic_DNA"/>
</dbReference>
<name>A0AAW1IDW9_POPJA</name>
<dbReference type="Proteomes" id="UP001458880">
    <property type="component" value="Unassembled WGS sequence"/>
</dbReference>
<keyword evidence="8" id="KW-1185">Reference proteome</keyword>
<dbReference type="InterPro" id="IPR051320">
    <property type="entry name" value="Viral_Replic_Matur_Polypro"/>
</dbReference>
<evidence type="ECO:0000256" key="2">
    <source>
        <dbReference type="ARBA" id="ARBA00022695"/>
    </source>
</evidence>
<comment type="caution">
    <text evidence="7">The sequence shown here is derived from an EMBL/GenBank/DDBJ whole genome shotgun (WGS) entry which is preliminary data.</text>
</comment>